<evidence type="ECO:0000256" key="1">
    <source>
        <dbReference type="SAM" id="MobiDB-lite"/>
    </source>
</evidence>
<keyword evidence="3" id="KW-1185">Reference proteome</keyword>
<gene>
    <name evidence="2" type="ORF">C1645_169308</name>
</gene>
<evidence type="ECO:0000313" key="3">
    <source>
        <dbReference type="Proteomes" id="UP000265703"/>
    </source>
</evidence>
<dbReference type="AlphaFoldDB" id="A0A397SVH8"/>
<organism evidence="2 3">
    <name type="scientific">Glomus cerebriforme</name>
    <dbReference type="NCBI Taxonomy" id="658196"/>
    <lineage>
        <taxon>Eukaryota</taxon>
        <taxon>Fungi</taxon>
        <taxon>Fungi incertae sedis</taxon>
        <taxon>Mucoromycota</taxon>
        <taxon>Glomeromycotina</taxon>
        <taxon>Glomeromycetes</taxon>
        <taxon>Glomerales</taxon>
        <taxon>Glomeraceae</taxon>
        <taxon>Glomus</taxon>
    </lineage>
</organism>
<dbReference type="Proteomes" id="UP000265703">
    <property type="component" value="Unassembled WGS sequence"/>
</dbReference>
<sequence>METQYYLDLTTPHNTSPELHHLFSRKRQKLSPMLSPSQISSNLLDSSLQNLNTSSTSNFDENEKPNLTKVSPPPYDYIQCDYDNNDQHSYRQDYNGNLGNENEPISPLQSQSNGLGSETVKEIPRSAKYLHKVSFDNVVAKLHALIPNHELACIVKRMEENVQFLEFPDLKDFTFSFSNDQKHQAFLKTVDGLFPTIDLITDESTATKAVKTLDQQLIMGHKIMNITEDMRLEATYTYIYVYRECAKIALKDLSVTGHKKKRSIILNYIIERMMDGDISARRQREYRMHRSALCLRYLSSFINRKVLSQAGITVTHLSTVSNNEWMIFLSEAFSNLAAERMLKWLSLVNSGKIPDVLLKGTAYYREDDGM</sequence>
<feature type="region of interest" description="Disordered" evidence="1">
    <location>
        <begin position="95"/>
        <end position="116"/>
    </location>
</feature>
<accession>A0A397SVH8</accession>
<dbReference type="EMBL" id="QKYT01000196">
    <property type="protein sequence ID" value="RIA90008.1"/>
    <property type="molecule type" value="Genomic_DNA"/>
</dbReference>
<evidence type="ECO:0000313" key="2">
    <source>
        <dbReference type="EMBL" id="RIA90008.1"/>
    </source>
</evidence>
<comment type="caution">
    <text evidence="2">The sequence shown here is derived from an EMBL/GenBank/DDBJ whole genome shotgun (WGS) entry which is preliminary data.</text>
</comment>
<proteinExistence type="predicted"/>
<reference evidence="2 3" key="1">
    <citation type="submission" date="2018-06" db="EMBL/GenBank/DDBJ databases">
        <title>Comparative genomics reveals the genomic features of Rhizophagus irregularis, R. cerebriforme, R. diaphanum and Gigaspora rosea, and their symbiotic lifestyle signature.</title>
        <authorList>
            <person name="Morin E."/>
            <person name="San Clemente H."/>
            <person name="Chen E.C.H."/>
            <person name="De La Providencia I."/>
            <person name="Hainaut M."/>
            <person name="Kuo A."/>
            <person name="Kohler A."/>
            <person name="Murat C."/>
            <person name="Tang N."/>
            <person name="Roy S."/>
            <person name="Loubradou J."/>
            <person name="Henrissat B."/>
            <person name="Grigoriev I.V."/>
            <person name="Corradi N."/>
            <person name="Roux C."/>
            <person name="Martin F.M."/>
        </authorList>
    </citation>
    <scope>NUCLEOTIDE SEQUENCE [LARGE SCALE GENOMIC DNA]</scope>
    <source>
        <strain evidence="2 3">DAOM 227022</strain>
    </source>
</reference>
<protein>
    <submittedName>
        <fullName evidence="2">Uncharacterized protein</fullName>
    </submittedName>
</protein>
<dbReference type="OrthoDB" id="2441629at2759"/>
<feature type="region of interest" description="Disordered" evidence="1">
    <location>
        <begin position="52"/>
        <end position="74"/>
    </location>
</feature>
<name>A0A397SVH8_9GLOM</name>
<feature type="compositionally biased region" description="Polar residues" evidence="1">
    <location>
        <begin position="107"/>
        <end position="116"/>
    </location>
</feature>